<organism evidence="1 2">
    <name type="scientific">Collybia nuda</name>
    <dbReference type="NCBI Taxonomy" id="64659"/>
    <lineage>
        <taxon>Eukaryota</taxon>
        <taxon>Fungi</taxon>
        <taxon>Dikarya</taxon>
        <taxon>Basidiomycota</taxon>
        <taxon>Agaricomycotina</taxon>
        <taxon>Agaricomycetes</taxon>
        <taxon>Agaricomycetidae</taxon>
        <taxon>Agaricales</taxon>
        <taxon>Tricholomatineae</taxon>
        <taxon>Clitocybaceae</taxon>
        <taxon>Collybia</taxon>
    </lineage>
</organism>
<reference evidence="1" key="1">
    <citation type="submission" date="2020-11" db="EMBL/GenBank/DDBJ databases">
        <authorList>
            <consortium name="DOE Joint Genome Institute"/>
            <person name="Ahrendt S."/>
            <person name="Riley R."/>
            <person name="Andreopoulos W."/>
            <person name="Labutti K."/>
            <person name="Pangilinan J."/>
            <person name="Ruiz-Duenas F.J."/>
            <person name="Barrasa J.M."/>
            <person name="Sanchez-Garcia M."/>
            <person name="Camarero S."/>
            <person name="Miyauchi S."/>
            <person name="Serrano A."/>
            <person name="Linde D."/>
            <person name="Babiker R."/>
            <person name="Drula E."/>
            <person name="Ayuso-Fernandez I."/>
            <person name="Pacheco R."/>
            <person name="Padilla G."/>
            <person name="Ferreira P."/>
            <person name="Barriuso J."/>
            <person name="Kellner H."/>
            <person name="Castanera R."/>
            <person name="Alfaro M."/>
            <person name="Ramirez L."/>
            <person name="Pisabarro A.G."/>
            <person name="Kuo A."/>
            <person name="Tritt A."/>
            <person name="Lipzen A."/>
            <person name="He G."/>
            <person name="Yan M."/>
            <person name="Ng V."/>
            <person name="Cullen D."/>
            <person name="Martin F."/>
            <person name="Rosso M.-N."/>
            <person name="Henrissat B."/>
            <person name="Hibbett D."/>
            <person name="Martinez A.T."/>
            <person name="Grigoriev I.V."/>
        </authorList>
    </citation>
    <scope>NUCLEOTIDE SEQUENCE</scope>
    <source>
        <strain evidence="1">CBS 247.69</strain>
    </source>
</reference>
<dbReference type="EMBL" id="MU150279">
    <property type="protein sequence ID" value="KAF9461783.1"/>
    <property type="molecule type" value="Genomic_DNA"/>
</dbReference>
<dbReference type="OrthoDB" id="2964870at2759"/>
<comment type="caution">
    <text evidence="1">The sequence shown here is derived from an EMBL/GenBank/DDBJ whole genome shotgun (WGS) entry which is preliminary data.</text>
</comment>
<accession>A0A9P6CIF1</accession>
<evidence type="ECO:0000313" key="2">
    <source>
        <dbReference type="Proteomes" id="UP000807353"/>
    </source>
</evidence>
<dbReference type="Proteomes" id="UP000807353">
    <property type="component" value="Unassembled WGS sequence"/>
</dbReference>
<sequence length="189" mass="21336">MSDPFIDLRQHYPHMVTAEALFFHSGIHSALRVEAPTIGLEFTDHAYIGSDPEGFLFYRDLNDFGYKAEHKKSSKYKILTVGFDNKLYAIIKFYHNNESNSYAQFIAEDPTKAVYNAGMEGFSREGNWDKLKIGSVTATIYKDSDDTPITMEVDTIHKKATWKAPYSSSLANTSVGTLSNAVEFKQSHD</sequence>
<proteinExistence type="predicted"/>
<evidence type="ECO:0000313" key="1">
    <source>
        <dbReference type="EMBL" id="KAF9461783.1"/>
    </source>
</evidence>
<keyword evidence="2" id="KW-1185">Reference proteome</keyword>
<dbReference type="AlphaFoldDB" id="A0A9P6CIF1"/>
<protein>
    <submittedName>
        <fullName evidence="1">Uncharacterized protein</fullName>
    </submittedName>
</protein>
<name>A0A9P6CIF1_9AGAR</name>
<gene>
    <name evidence="1" type="ORF">BDZ94DRAFT_794608</name>
</gene>